<gene>
    <name evidence="8" type="ORF">MFU01_10840</name>
    <name evidence="9" type="ORF">SAMN05443572_102838</name>
</gene>
<evidence type="ECO:0000256" key="1">
    <source>
        <dbReference type="ARBA" id="ARBA00022679"/>
    </source>
</evidence>
<dbReference type="AlphaFoldDB" id="A0A511SWY1"/>
<evidence type="ECO:0000256" key="3">
    <source>
        <dbReference type="ARBA" id="ARBA00022777"/>
    </source>
</evidence>
<organism evidence="8 11">
    <name type="scientific">Myxococcus fulvus</name>
    <dbReference type="NCBI Taxonomy" id="33"/>
    <lineage>
        <taxon>Bacteria</taxon>
        <taxon>Pseudomonadati</taxon>
        <taxon>Myxococcota</taxon>
        <taxon>Myxococcia</taxon>
        <taxon>Myxococcales</taxon>
        <taxon>Cystobacterineae</taxon>
        <taxon>Myxococcaceae</taxon>
        <taxon>Myxococcus</taxon>
    </lineage>
</organism>
<feature type="domain" description="Protein kinase" evidence="7">
    <location>
        <begin position="34"/>
        <end position="310"/>
    </location>
</feature>
<keyword evidence="9" id="KW-0723">Serine/threonine-protein kinase</keyword>
<dbReference type="STRING" id="1334629.MFUL124B02_35430"/>
<keyword evidence="1" id="KW-0808">Transferase</keyword>
<dbReference type="SUPFAM" id="SSF56112">
    <property type="entry name" value="Protein kinase-like (PK-like)"/>
    <property type="match status" value="1"/>
</dbReference>
<dbReference type="Gene3D" id="1.10.510.10">
    <property type="entry name" value="Transferase(Phosphotransferase) domain 1"/>
    <property type="match status" value="1"/>
</dbReference>
<accession>A0A511SWY1</accession>
<evidence type="ECO:0000313" key="10">
    <source>
        <dbReference type="Proteomes" id="UP000183760"/>
    </source>
</evidence>
<evidence type="ECO:0000256" key="6">
    <source>
        <dbReference type="SAM" id="MobiDB-lite"/>
    </source>
</evidence>
<feature type="compositionally biased region" description="Low complexity" evidence="6">
    <location>
        <begin position="522"/>
        <end position="553"/>
    </location>
</feature>
<dbReference type="InterPro" id="IPR017441">
    <property type="entry name" value="Protein_kinase_ATP_BS"/>
</dbReference>
<dbReference type="EMBL" id="BJXR01000014">
    <property type="protein sequence ID" value="GEN06047.1"/>
    <property type="molecule type" value="Genomic_DNA"/>
</dbReference>
<feature type="region of interest" description="Disordered" evidence="6">
    <location>
        <begin position="1"/>
        <end position="24"/>
    </location>
</feature>
<evidence type="ECO:0000256" key="2">
    <source>
        <dbReference type="ARBA" id="ARBA00022741"/>
    </source>
</evidence>
<dbReference type="InterPro" id="IPR000719">
    <property type="entry name" value="Prot_kinase_dom"/>
</dbReference>
<keyword evidence="3 9" id="KW-0418">Kinase</keyword>
<protein>
    <submittedName>
        <fullName evidence="9">Serine/threonine protein kinase</fullName>
    </submittedName>
</protein>
<keyword evidence="2 5" id="KW-0547">Nucleotide-binding</keyword>
<reference evidence="8 11" key="2">
    <citation type="submission" date="2019-07" db="EMBL/GenBank/DDBJ databases">
        <title>Whole genome shotgun sequence of Myxococcus fulvus NBRC 100333.</title>
        <authorList>
            <person name="Hosoyama A."/>
            <person name="Uohara A."/>
            <person name="Ohji S."/>
            <person name="Ichikawa N."/>
        </authorList>
    </citation>
    <scope>NUCLEOTIDE SEQUENCE [LARGE SCALE GENOMIC DNA]</scope>
    <source>
        <strain evidence="8 11">NBRC 100333</strain>
    </source>
</reference>
<name>A0A511SWY1_MYXFU</name>
<sequence>MGRRLPIESRASHNPMNRPSDGDLSIDSVLRNTYKVVSILGRGGMGSVYLAQHLRLPGKQVAVKVLRGGDHLTPEIFARFRREAEIASRLGHPNIVEVLDYDTLEDETPFLVLEFLRGESLQARLERGRLPLSDVYSFTRQMGSALQAAHGAGIVHRDLKPANVFLVPTDSGGVVGERLKLLDFGISKVLDSGTVQTQEAMLIGTPQYMSPEQAQGRNREIDARTDIFALGAIVFEMMTGTPAFGAGGIAQMIFRVVYEPPPPLAPLCPEAPPHAIAAVDKALAKRAEDRFQDVASFVEALTGSPLHTLSSATGSHAALPRPSGTPSGVALPSEGPPSLSNTLPPGSLQKGPDTGRLAFDDTLAPGSSGNQGAVQPVRGFASGGTGQMGVAQAQAGFASGGTGQMGVAQAQAPAGGFAAGGTGQMGVAQAQAATPKLPLMDPPGLDPTLISQQAPSLPPPVAGQSLVAPAPVVPAVAPSTASQPPKSRAPLAAIAVAALVVVIAGGWWVTRPKDGAQPTPPIATGTQGTTPTSNTGTQGTTPTPANTGTQGTTPTPPPNTGTVAQGTDTPTGTTPVPTGTTPTPVDPPPDDPTGVATKNPPPSTRPSTRPEPSEKLSDELRQLLADAERALNGGDTAEAIRLARSSQRREPKVIPLASYSLLTRAFCRQGDLSNAKAQWPKVSRAEQARVRKFCKQHDIEL</sequence>
<dbReference type="Gene3D" id="3.30.200.20">
    <property type="entry name" value="Phosphorylase Kinase, domain 1"/>
    <property type="match status" value="1"/>
</dbReference>
<dbReference type="CDD" id="cd14014">
    <property type="entry name" value="STKc_PknB_like"/>
    <property type="match status" value="1"/>
</dbReference>
<evidence type="ECO:0000313" key="9">
    <source>
        <dbReference type="EMBL" id="SET60037.1"/>
    </source>
</evidence>
<evidence type="ECO:0000256" key="5">
    <source>
        <dbReference type="PROSITE-ProRule" id="PRU10141"/>
    </source>
</evidence>
<dbReference type="PANTHER" id="PTHR43289">
    <property type="entry name" value="MITOGEN-ACTIVATED PROTEIN KINASE KINASE KINASE 20-RELATED"/>
    <property type="match status" value="1"/>
</dbReference>
<proteinExistence type="predicted"/>
<dbReference type="PROSITE" id="PS00107">
    <property type="entry name" value="PROTEIN_KINASE_ATP"/>
    <property type="match status" value="1"/>
</dbReference>
<evidence type="ECO:0000259" key="7">
    <source>
        <dbReference type="PROSITE" id="PS50011"/>
    </source>
</evidence>
<reference evidence="9 10" key="1">
    <citation type="submission" date="2016-10" db="EMBL/GenBank/DDBJ databases">
        <authorList>
            <person name="Varghese N."/>
            <person name="Submissions S."/>
        </authorList>
    </citation>
    <scope>NUCLEOTIDE SEQUENCE [LARGE SCALE GENOMIC DNA]</scope>
    <source>
        <strain evidence="9 10">DSM 16525</strain>
    </source>
</reference>
<evidence type="ECO:0000256" key="4">
    <source>
        <dbReference type="ARBA" id="ARBA00022840"/>
    </source>
</evidence>
<dbReference type="Proteomes" id="UP000183760">
    <property type="component" value="Unassembled WGS sequence"/>
</dbReference>
<comment type="caution">
    <text evidence="8">The sequence shown here is derived from an EMBL/GenBank/DDBJ whole genome shotgun (WGS) entry which is preliminary data.</text>
</comment>
<dbReference type="EMBL" id="FOIB01000002">
    <property type="protein sequence ID" value="SET60037.1"/>
    <property type="molecule type" value="Genomic_DNA"/>
</dbReference>
<dbReference type="GO" id="GO:0005524">
    <property type="term" value="F:ATP binding"/>
    <property type="evidence" value="ECO:0007669"/>
    <property type="project" value="UniProtKB-UniRule"/>
</dbReference>
<dbReference type="PROSITE" id="PS50011">
    <property type="entry name" value="PROTEIN_KINASE_DOM"/>
    <property type="match status" value="1"/>
</dbReference>
<dbReference type="PROSITE" id="PS00108">
    <property type="entry name" value="PROTEIN_KINASE_ST"/>
    <property type="match status" value="1"/>
</dbReference>
<keyword evidence="4 5" id="KW-0067">ATP-binding</keyword>
<feature type="compositionally biased region" description="Low complexity" evidence="6">
    <location>
        <begin position="560"/>
        <end position="583"/>
    </location>
</feature>
<feature type="region of interest" description="Disordered" evidence="6">
    <location>
        <begin position="312"/>
        <end position="387"/>
    </location>
</feature>
<dbReference type="SMART" id="SM00220">
    <property type="entry name" value="S_TKc"/>
    <property type="match status" value="1"/>
</dbReference>
<evidence type="ECO:0000313" key="11">
    <source>
        <dbReference type="Proteomes" id="UP000321514"/>
    </source>
</evidence>
<dbReference type="Proteomes" id="UP000321514">
    <property type="component" value="Unassembled WGS sequence"/>
</dbReference>
<dbReference type="InterPro" id="IPR008271">
    <property type="entry name" value="Ser/Thr_kinase_AS"/>
</dbReference>
<keyword evidence="10" id="KW-1185">Reference proteome</keyword>
<dbReference type="Pfam" id="PF00069">
    <property type="entry name" value="Pkinase"/>
    <property type="match status" value="1"/>
</dbReference>
<feature type="binding site" evidence="5">
    <location>
        <position position="64"/>
    </location>
    <ligand>
        <name>ATP</name>
        <dbReference type="ChEBI" id="CHEBI:30616"/>
    </ligand>
</feature>
<evidence type="ECO:0000313" key="8">
    <source>
        <dbReference type="EMBL" id="GEN06047.1"/>
    </source>
</evidence>
<dbReference type="InterPro" id="IPR011009">
    <property type="entry name" value="Kinase-like_dom_sf"/>
</dbReference>
<feature type="region of interest" description="Disordered" evidence="6">
    <location>
        <begin position="513"/>
        <end position="617"/>
    </location>
</feature>
<feature type="compositionally biased region" description="Basic and acidic residues" evidence="6">
    <location>
        <begin position="1"/>
        <end position="11"/>
    </location>
</feature>
<dbReference type="GO" id="GO:0004674">
    <property type="term" value="F:protein serine/threonine kinase activity"/>
    <property type="evidence" value="ECO:0007669"/>
    <property type="project" value="UniProtKB-KW"/>
</dbReference>
<dbReference type="PANTHER" id="PTHR43289:SF34">
    <property type="entry name" value="SERINE_THREONINE-PROTEIN KINASE YBDM-RELATED"/>
    <property type="match status" value="1"/>
</dbReference>